<keyword evidence="1" id="KW-0472">Membrane</keyword>
<feature type="transmembrane region" description="Helical" evidence="1">
    <location>
        <begin position="80"/>
        <end position="104"/>
    </location>
</feature>
<comment type="caution">
    <text evidence="2">The sequence shown here is derived from an EMBL/GenBank/DDBJ whole genome shotgun (WGS) entry which is preliminary data.</text>
</comment>
<reference evidence="3" key="1">
    <citation type="journal article" date="2019" name="Int. J. Syst. Evol. Microbiol.">
        <title>The Global Catalogue of Microorganisms (GCM) 10K type strain sequencing project: providing services to taxonomists for standard genome sequencing and annotation.</title>
        <authorList>
            <consortium name="The Broad Institute Genomics Platform"/>
            <consortium name="The Broad Institute Genome Sequencing Center for Infectious Disease"/>
            <person name="Wu L."/>
            <person name="Ma J."/>
        </authorList>
    </citation>
    <scope>NUCLEOTIDE SEQUENCE [LARGE SCALE GENOMIC DNA]</scope>
    <source>
        <strain evidence="3">CCM 8932</strain>
    </source>
</reference>
<evidence type="ECO:0000313" key="3">
    <source>
        <dbReference type="Proteomes" id="UP001596253"/>
    </source>
</evidence>
<keyword evidence="3" id="KW-1185">Reference proteome</keyword>
<name>A0ABW1R2R6_9LACO</name>
<protein>
    <submittedName>
        <fullName evidence="2">Ribonuclease G</fullName>
    </submittedName>
</protein>
<sequence length="111" mass="12883">MMYNSNETPAEIKGWNWGAFMYHYIWGIGNHTYLPLLCLIPFFNLIWIFVCGAKGNEWAWRSGDYHDVETFKKVQATWNLAGLVAFLFTFITTLIAVFFFWTAIESILALG</sequence>
<evidence type="ECO:0000256" key="1">
    <source>
        <dbReference type="SAM" id="Phobius"/>
    </source>
</evidence>
<keyword evidence="1" id="KW-0812">Transmembrane</keyword>
<evidence type="ECO:0000313" key="2">
    <source>
        <dbReference type="EMBL" id="MFC6163800.1"/>
    </source>
</evidence>
<accession>A0ABW1R2R6</accession>
<feature type="transmembrane region" description="Helical" evidence="1">
    <location>
        <begin position="33"/>
        <end position="53"/>
    </location>
</feature>
<dbReference type="RefSeq" id="WP_137640183.1">
    <property type="nucleotide sequence ID" value="NZ_BJDK01000015.1"/>
</dbReference>
<gene>
    <name evidence="2" type="ORF">ACFP3T_03820</name>
</gene>
<dbReference type="EMBL" id="JBHSSD010000013">
    <property type="protein sequence ID" value="MFC6163800.1"/>
    <property type="molecule type" value="Genomic_DNA"/>
</dbReference>
<dbReference type="Proteomes" id="UP001596253">
    <property type="component" value="Unassembled WGS sequence"/>
</dbReference>
<keyword evidence="1" id="KW-1133">Transmembrane helix</keyword>
<organism evidence="2 3">
    <name type="scientific">Lactiplantibacillus dongliensis</name>
    <dbReference type="NCBI Taxonomy" id="2559919"/>
    <lineage>
        <taxon>Bacteria</taxon>
        <taxon>Bacillati</taxon>
        <taxon>Bacillota</taxon>
        <taxon>Bacilli</taxon>
        <taxon>Lactobacillales</taxon>
        <taxon>Lactobacillaceae</taxon>
        <taxon>Lactiplantibacillus</taxon>
    </lineage>
</organism>
<proteinExistence type="predicted"/>